<proteinExistence type="inferred from homology"/>
<dbReference type="GO" id="GO:0009055">
    <property type="term" value="F:electron transfer activity"/>
    <property type="evidence" value="ECO:0007669"/>
    <property type="project" value="TreeGrafter"/>
</dbReference>
<evidence type="ECO:0000259" key="15">
    <source>
        <dbReference type="Pfam" id="PF00890"/>
    </source>
</evidence>
<sequence>MSEKFTRREFLQSACISVGALATTAGATNVFAGELPKGNENGLPSVDVLIIGSGGAGLRAATAVRKQYPNSTVVVATKMMPSRNATCMAEGGINGVTDFSNGDSFKLHAYDTVKGAAYLADQDAVVKFCEAAGAVIHELDHNGMLFSRIDNGDVSRKDNGDVAFRFMGGASKKRCNYAADKTGHVLMHACLDDAITAGVKFLMDHELLEIGLEDGKVEGVVLRNIQDGQIYPVLCKSLIIATGGYTRIFYNRTSVPFIATGDGIAAALKAGLGFEDPEMIQFHPTGVQNGGTLITEAARGEGGYLLNNKGERFMKNYHEKMELAPRDVVARAIETEIREGRGFGEGMSAYVLCDVRHLGKDTIMKKLPKIRHTAMLFQNIDLIEQPVPIRPTAHYSMGGVEVAKFDDMSTKIPGIYVGGEASCVSIHGANRLGGNSLTDAVVTGDLAGKGAGAYAKDAKFASGKKTSELAKMWQDKFKAIATGEGGVNDMYALREELGKNNWDLMGIFRTGTKLDQLSKNLEAIQAKYDTIKVPNQNPVMNTAFTDYVELGNLILLSRAACLAAQNRLESRGAHTREDYPKRDDVNFLKHSIVTLKDGKLELSYKDVVTGIFSLDGKKPE</sequence>
<comment type="cofactor">
    <cofactor evidence="1">
        <name>FAD</name>
        <dbReference type="ChEBI" id="CHEBI:57692"/>
    </cofactor>
</comment>
<dbReference type="GO" id="GO:0009061">
    <property type="term" value="P:anaerobic respiration"/>
    <property type="evidence" value="ECO:0007669"/>
    <property type="project" value="TreeGrafter"/>
</dbReference>
<dbReference type="GeneID" id="28662661"/>
<dbReference type="InterPro" id="IPR053593">
    <property type="entry name" value="FAD-oxidoreductase_2/FRD/SDH"/>
</dbReference>
<evidence type="ECO:0000256" key="7">
    <source>
        <dbReference type="ARBA" id="ARBA00022448"/>
    </source>
</evidence>
<protein>
    <recommendedName>
        <fullName evidence="6">L-aspartate oxidase</fullName>
        <ecNumber evidence="6">1.4.3.16</ecNumber>
    </recommendedName>
</protein>
<comment type="pathway">
    <text evidence="3">Cofactor biosynthesis; NAD(+) biosynthesis; iminoaspartate from L-aspartate (oxidase route): step 1/1.</text>
</comment>
<reference evidence="18" key="1">
    <citation type="submission" date="2015-08" db="EMBL/GenBank/DDBJ databases">
        <title>Comparative genomics of the Campylobacter concisus group.</title>
        <authorList>
            <person name="Miller W.G."/>
            <person name="Yee E."/>
            <person name="Chapman M.H."/>
            <person name="Huynh S."/>
            <person name="Bono J.L."/>
            <person name="On S.L.W."/>
            <person name="St Leger J."/>
            <person name="Foster G."/>
            <person name="Parker C.T."/>
        </authorList>
    </citation>
    <scope>NUCLEOTIDE SEQUENCE [LARGE SCALE GENOMIC DNA]</scope>
    <source>
        <strain evidence="18">ATCC 33237</strain>
    </source>
</reference>
<dbReference type="SUPFAM" id="SSF56425">
    <property type="entry name" value="Succinate dehydrogenase/fumarate reductase flavoprotein, catalytic domain"/>
    <property type="match status" value="1"/>
</dbReference>
<dbReference type="PIRSF" id="PIRSF000171">
    <property type="entry name" value="SDHA_APRA_LASPO"/>
    <property type="match status" value="1"/>
</dbReference>
<accession>A0A0M5TIA9</accession>
<evidence type="ECO:0000256" key="9">
    <source>
        <dbReference type="ARBA" id="ARBA00022827"/>
    </source>
</evidence>
<dbReference type="KEGG" id="ccoc:CCON33237_0984"/>
<dbReference type="InterPro" id="IPR030664">
    <property type="entry name" value="SdhA/FrdA/AprA"/>
</dbReference>
<dbReference type="GO" id="GO:0000104">
    <property type="term" value="F:succinate dehydrogenase activity"/>
    <property type="evidence" value="ECO:0007669"/>
    <property type="project" value="TreeGrafter"/>
</dbReference>
<dbReference type="FunFam" id="3.90.700.10:FF:000002">
    <property type="entry name" value="L-aspartate oxidase"/>
    <property type="match status" value="1"/>
</dbReference>
<dbReference type="Gene3D" id="1.20.58.100">
    <property type="entry name" value="Fumarate reductase/succinate dehydrogenase flavoprotein-like, C-terminal domain"/>
    <property type="match status" value="1"/>
</dbReference>
<dbReference type="AlphaFoldDB" id="A0A0M5TIA9"/>
<dbReference type="SUPFAM" id="SSF46977">
    <property type="entry name" value="Succinate dehydrogenase/fumarate reductase flavoprotein C-terminal domain"/>
    <property type="match status" value="1"/>
</dbReference>
<dbReference type="Gene3D" id="3.50.50.60">
    <property type="entry name" value="FAD/NAD(P)-binding domain"/>
    <property type="match status" value="1"/>
</dbReference>
<dbReference type="InterPro" id="IPR003953">
    <property type="entry name" value="FAD-dep_OxRdtase_2_FAD-bd"/>
</dbReference>
<dbReference type="Gene3D" id="3.90.700.10">
    <property type="entry name" value="Succinate dehydrogenase/fumarate reductase flavoprotein, catalytic domain"/>
    <property type="match status" value="1"/>
</dbReference>
<name>A0A0M5TIA9_9BACT</name>
<dbReference type="GO" id="GO:0044281">
    <property type="term" value="P:small molecule metabolic process"/>
    <property type="evidence" value="ECO:0007669"/>
    <property type="project" value="UniProtKB-ARBA"/>
</dbReference>
<evidence type="ECO:0000256" key="3">
    <source>
        <dbReference type="ARBA" id="ARBA00004950"/>
    </source>
</evidence>
<evidence type="ECO:0000256" key="4">
    <source>
        <dbReference type="ARBA" id="ARBA00008040"/>
    </source>
</evidence>
<dbReference type="GO" id="GO:0022900">
    <property type="term" value="P:electron transport chain"/>
    <property type="evidence" value="ECO:0007669"/>
    <property type="project" value="InterPro"/>
</dbReference>
<keyword evidence="9" id="KW-0274">FAD</keyword>
<comment type="similarity">
    <text evidence="5">Belongs to the FAD-dependent oxidoreductase 2 family. NadB subfamily.</text>
</comment>
<feature type="domain" description="Fumarate reductase/succinate dehydrogenase flavoprotein-like C-terminal" evidence="16">
    <location>
        <begin position="494"/>
        <end position="610"/>
    </location>
</feature>
<dbReference type="PATRIC" id="fig|199.248.peg.1017"/>
<dbReference type="InterPro" id="IPR036188">
    <property type="entry name" value="FAD/NAD-bd_sf"/>
</dbReference>
<dbReference type="PANTHER" id="PTHR11632:SF51">
    <property type="entry name" value="SUCCINATE DEHYDROGENASE [UBIQUINONE] FLAVOPROTEIN SUBUNIT, MITOCHONDRIAL"/>
    <property type="match status" value="1"/>
</dbReference>
<dbReference type="GO" id="GO:0008734">
    <property type="term" value="F:L-aspartate oxidase activity"/>
    <property type="evidence" value="ECO:0007669"/>
    <property type="project" value="UniProtKB-EC"/>
</dbReference>
<feature type="active site" description="Proton acceptor" evidence="14">
    <location>
        <position position="326"/>
    </location>
</feature>
<dbReference type="NCBIfam" id="NF042982">
    <property type="entry name" value="MFR_Fp_SdhA"/>
    <property type="match status" value="1"/>
</dbReference>
<dbReference type="RefSeq" id="WP_054196660.1">
    <property type="nucleotide sequence ID" value="NZ_CABMKQ010000049.1"/>
</dbReference>
<comment type="catalytic activity">
    <reaction evidence="13">
        <text>L-aspartate + O2 = iminosuccinate + H2O2</text>
        <dbReference type="Rhea" id="RHEA:25876"/>
        <dbReference type="ChEBI" id="CHEBI:15379"/>
        <dbReference type="ChEBI" id="CHEBI:16240"/>
        <dbReference type="ChEBI" id="CHEBI:29991"/>
        <dbReference type="ChEBI" id="CHEBI:77875"/>
        <dbReference type="EC" id="1.4.3.16"/>
    </reaction>
    <physiologicalReaction direction="left-to-right" evidence="13">
        <dbReference type="Rhea" id="RHEA:25877"/>
    </physiologicalReaction>
</comment>
<keyword evidence="7" id="KW-0813">Transport</keyword>
<dbReference type="NCBIfam" id="TIGR01812">
    <property type="entry name" value="sdhA_frdA_Gneg"/>
    <property type="match status" value="1"/>
</dbReference>
<keyword evidence="10" id="KW-0249">Electron transport</keyword>
<dbReference type="EMBL" id="CP012541">
    <property type="protein sequence ID" value="ALF47663.1"/>
    <property type="molecule type" value="Genomic_DNA"/>
</dbReference>
<evidence type="ECO:0000256" key="8">
    <source>
        <dbReference type="ARBA" id="ARBA00022630"/>
    </source>
</evidence>
<evidence type="ECO:0000256" key="6">
    <source>
        <dbReference type="ARBA" id="ARBA00012173"/>
    </source>
</evidence>
<dbReference type="InterPro" id="IPR006311">
    <property type="entry name" value="TAT_signal"/>
</dbReference>
<organism evidence="17 18">
    <name type="scientific">Campylobacter concisus</name>
    <dbReference type="NCBI Taxonomy" id="199"/>
    <lineage>
        <taxon>Bacteria</taxon>
        <taxon>Pseudomonadati</taxon>
        <taxon>Campylobacterota</taxon>
        <taxon>Epsilonproteobacteria</taxon>
        <taxon>Campylobacterales</taxon>
        <taxon>Campylobacteraceae</taxon>
        <taxon>Campylobacter</taxon>
    </lineage>
</organism>
<evidence type="ECO:0000256" key="11">
    <source>
        <dbReference type="ARBA" id="ARBA00023002"/>
    </source>
</evidence>
<evidence type="ECO:0000256" key="5">
    <source>
        <dbReference type="ARBA" id="ARBA00008562"/>
    </source>
</evidence>
<evidence type="ECO:0000313" key="17">
    <source>
        <dbReference type="EMBL" id="ALF47663.1"/>
    </source>
</evidence>
<feature type="domain" description="FAD-dependent oxidoreductase 2 FAD-binding" evidence="15">
    <location>
        <begin position="47"/>
        <end position="437"/>
    </location>
</feature>
<dbReference type="SUPFAM" id="SSF51905">
    <property type="entry name" value="FAD/NAD(P)-binding domain"/>
    <property type="match status" value="1"/>
</dbReference>
<dbReference type="Pfam" id="PF00890">
    <property type="entry name" value="FAD_binding_2"/>
    <property type="match status" value="1"/>
</dbReference>
<dbReference type="PROSITE" id="PS51318">
    <property type="entry name" value="TAT"/>
    <property type="match status" value="1"/>
</dbReference>
<dbReference type="InterPro" id="IPR015939">
    <property type="entry name" value="Fum_Rdtase/Succ_DH_flav-like_C"/>
</dbReference>
<evidence type="ECO:0000256" key="10">
    <source>
        <dbReference type="ARBA" id="ARBA00022982"/>
    </source>
</evidence>
<evidence type="ECO:0000256" key="14">
    <source>
        <dbReference type="PIRSR" id="PIRSR000171-1"/>
    </source>
</evidence>
<keyword evidence="12" id="KW-0472">Membrane</keyword>
<comment type="similarity">
    <text evidence="4">Belongs to the FAD-dependent oxidoreductase 2 family. FRD/SDH subfamily.</text>
</comment>
<dbReference type="Gene3D" id="4.10.80.40">
    <property type="entry name" value="succinate dehydrogenase protein domain"/>
    <property type="match status" value="1"/>
</dbReference>
<evidence type="ECO:0000256" key="13">
    <source>
        <dbReference type="ARBA" id="ARBA00048305"/>
    </source>
</evidence>
<comment type="subcellular location">
    <subcellularLocation>
        <location evidence="2">Membrane</location>
        <topology evidence="2">Peripheral membrane protein</topology>
    </subcellularLocation>
</comment>
<dbReference type="GO" id="GO:0050660">
    <property type="term" value="F:flavin adenine dinucleotide binding"/>
    <property type="evidence" value="ECO:0007669"/>
    <property type="project" value="InterPro"/>
</dbReference>
<dbReference type="GO" id="GO:0005886">
    <property type="term" value="C:plasma membrane"/>
    <property type="evidence" value="ECO:0007669"/>
    <property type="project" value="TreeGrafter"/>
</dbReference>
<dbReference type="PANTHER" id="PTHR11632">
    <property type="entry name" value="SUCCINATE DEHYDROGENASE 2 FLAVOPROTEIN SUBUNIT"/>
    <property type="match status" value="1"/>
</dbReference>
<evidence type="ECO:0000259" key="16">
    <source>
        <dbReference type="Pfam" id="PF02910"/>
    </source>
</evidence>
<evidence type="ECO:0000256" key="2">
    <source>
        <dbReference type="ARBA" id="ARBA00004170"/>
    </source>
</evidence>
<evidence type="ECO:0000256" key="12">
    <source>
        <dbReference type="ARBA" id="ARBA00023136"/>
    </source>
</evidence>
<dbReference type="Pfam" id="PF02910">
    <property type="entry name" value="Succ_DH_flav_C"/>
    <property type="match status" value="1"/>
</dbReference>
<dbReference type="EC" id="1.4.3.16" evidence="6"/>
<dbReference type="Proteomes" id="UP000066049">
    <property type="component" value="Chromosome"/>
</dbReference>
<evidence type="ECO:0000313" key="18">
    <source>
        <dbReference type="Proteomes" id="UP000066049"/>
    </source>
</evidence>
<keyword evidence="11" id="KW-0560">Oxidoreductase</keyword>
<dbReference type="InterPro" id="IPR037099">
    <property type="entry name" value="Fum_R/Succ_DH_flav-like_C_sf"/>
</dbReference>
<dbReference type="InterPro" id="IPR014006">
    <property type="entry name" value="Succ_Dhase_FrdA_Gneg"/>
</dbReference>
<evidence type="ECO:0000256" key="1">
    <source>
        <dbReference type="ARBA" id="ARBA00001974"/>
    </source>
</evidence>
<keyword evidence="8" id="KW-0285">Flavoprotein</keyword>
<dbReference type="InterPro" id="IPR027477">
    <property type="entry name" value="Succ_DH/fumarate_Rdtase_cat_sf"/>
</dbReference>
<gene>
    <name evidence="17" type="primary">mfrA</name>
    <name evidence="17" type="ORF">CCON33237_0984</name>
</gene>